<dbReference type="OrthoDB" id="3521359at2"/>
<gene>
    <name evidence="1" type="ORF">FDA94_02575</name>
</gene>
<dbReference type="Proteomes" id="UP000308705">
    <property type="component" value="Unassembled WGS sequence"/>
</dbReference>
<dbReference type="AlphaFoldDB" id="A0A4U3MPU7"/>
<sequence length="348" mass="37726">MDRWPDGKVRFRTATTLSDLPGLEPAAFDPDAGAAGAPARLLGVESDGRWRCSYVAAESAGGLEALVPVYRPAGRAWPDVAYAPDGWPVPAPGITPDRCLFVGGVYDRRTALHLPEALAPEALREAARIAVPEDRCLVFPFLYTRARRTVDAATGGSVRWCVLEHEARFALGEPPSRVRGVLRRDRRLIERAATTASVVPWHDADPRTADLVAGHNLRLGQFDHPEFVRLRYAQWAACAGVEVIVFDARAGSHHGVLTALVWRDGLELHEIGLPPSGDPARLALYLDLIFHRPHAYARANGLTAIRAGTAARTPKASRGAAFEPLYGGVLDAENTRRLARGPDPRSTG</sequence>
<organism evidence="1 2">
    <name type="scientific">Herbidospora galbida</name>
    <dbReference type="NCBI Taxonomy" id="2575442"/>
    <lineage>
        <taxon>Bacteria</taxon>
        <taxon>Bacillati</taxon>
        <taxon>Actinomycetota</taxon>
        <taxon>Actinomycetes</taxon>
        <taxon>Streptosporangiales</taxon>
        <taxon>Streptosporangiaceae</taxon>
        <taxon>Herbidospora</taxon>
    </lineage>
</organism>
<accession>A0A4U3MPU7</accession>
<reference evidence="1 2" key="1">
    <citation type="submission" date="2019-04" db="EMBL/GenBank/DDBJ databases">
        <title>Herbidospora sp. NEAU-GS14.nov., a novel actinomycete isolated from soil.</title>
        <authorList>
            <person name="Han L."/>
        </authorList>
    </citation>
    <scope>NUCLEOTIDE SEQUENCE [LARGE SCALE GENOMIC DNA]</scope>
    <source>
        <strain evidence="1 2">NEAU-GS14</strain>
    </source>
</reference>
<keyword evidence="2" id="KW-1185">Reference proteome</keyword>
<proteinExistence type="predicted"/>
<evidence type="ECO:0000313" key="1">
    <source>
        <dbReference type="EMBL" id="TKK91675.1"/>
    </source>
</evidence>
<evidence type="ECO:0000313" key="2">
    <source>
        <dbReference type="Proteomes" id="UP000308705"/>
    </source>
</evidence>
<dbReference type="RefSeq" id="WP_137245364.1">
    <property type="nucleotide sequence ID" value="NZ_SZQA01000001.1"/>
</dbReference>
<name>A0A4U3MPU7_9ACTN</name>
<dbReference type="EMBL" id="SZQA01000001">
    <property type="protein sequence ID" value="TKK91675.1"/>
    <property type="molecule type" value="Genomic_DNA"/>
</dbReference>
<comment type="caution">
    <text evidence="1">The sequence shown here is derived from an EMBL/GenBank/DDBJ whole genome shotgun (WGS) entry which is preliminary data.</text>
</comment>
<protein>
    <submittedName>
        <fullName evidence="1">Uncharacterized protein</fullName>
    </submittedName>
</protein>